<protein>
    <submittedName>
        <fullName evidence="1">Uncharacterized protein</fullName>
    </submittedName>
</protein>
<gene>
    <name evidence="1" type="ORF">F0562_027087</name>
</gene>
<dbReference type="AlphaFoldDB" id="A0A5J5B421"/>
<keyword evidence="2" id="KW-1185">Reference proteome</keyword>
<evidence type="ECO:0000313" key="1">
    <source>
        <dbReference type="EMBL" id="KAA8537479.1"/>
    </source>
</evidence>
<accession>A0A5J5B421</accession>
<sequence>MNKSVSLKLSKLTLSMHLWNFKMETVHRELVDPGPIDGSVLYMQSTHRSSRIWEGQVGILYDEISLQNVLDMIADWTMEERQMLRNKPFSNHIGPRQLESIG</sequence>
<name>A0A5J5B421_9ASTE</name>
<dbReference type="OrthoDB" id="2012853at2759"/>
<organism evidence="1 2">
    <name type="scientific">Nyssa sinensis</name>
    <dbReference type="NCBI Taxonomy" id="561372"/>
    <lineage>
        <taxon>Eukaryota</taxon>
        <taxon>Viridiplantae</taxon>
        <taxon>Streptophyta</taxon>
        <taxon>Embryophyta</taxon>
        <taxon>Tracheophyta</taxon>
        <taxon>Spermatophyta</taxon>
        <taxon>Magnoliopsida</taxon>
        <taxon>eudicotyledons</taxon>
        <taxon>Gunneridae</taxon>
        <taxon>Pentapetalae</taxon>
        <taxon>asterids</taxon>
        <taxon>Cornales</taxon>
        <taxon>Nyssaceae</taxon>
        <taxon>Nyssa</taxon>
    </lineage>
</organism>
<reference evidence="1 2" key="1">
    <citation type="submission" date="2019-09" db="EMBL/GenBank/DDBJ databases">
        <title>A chromosome-level genome assembly of the Chinese tupelo Nyssa sinensis.</title>
        <authorList>
            <person name="Yang X."/>
            <person name="Kang M."/>
            <person name="Yang Y."/>
            <person name="Xiong H."/>
            <person name="Wang M."/>
            <person name="Zhang Z."/>
            <person name="Wang Z."/>
            <person name="Wu H."/>
            <person name="Ma T."/>
            <person name="Liu J."/>
            <person name="Xi Z."/>
        </authorList>
    </citation>
    <scope>NUCLEOTIDE SEQUENCE [LARGE SCALE GENOMIC DNA]</scope>
    <source>
        <strain evidence="1">J267</strain>
        <tissue evidence="1">Leaf</tissue>
    </source>
</reference>
<evidence type="ECO:0000313" key="2">
    <source>
        <dbReference type="Proteomes" id="UP000325577"/>
    </source>
</evidence>
<dbReference type="Proteomes" id="UP000325577">
    <property type="component" value="Linkage Group LG15"/>
</dbReference>
<dbReference type="EMBL" id="CM018038">
    <property type="protein sequence ID" value="KAA8537479.1"/>
    <property type="molecule type" value="Genomic_DNA"/>
</dbReference>
<proteinExistence type="predicted"/>